<gene>
    <name evidence="1" type="ordered locus">KQS_05140</name>
</gene>
<reference evidence="1 2" key="1">
    <citation type="journal article" date="2012" name="J. Bacteriol.">
        <title>Complete Genome Sequence of Flavobacterium indicum GPSTA100-9T, Isolated from Warm Spring Water.</title>
        <authorList>
            <person name="Barbier P."/>
            <person name="Houel A."/>
            <person name="Loux V."/>
            <person name="Poulain J."/>
            <person name="Bernardet J.F."/>
            <person name="Touchon M."/>
            <person name="Duchaud E."/>
        </authorList>
    </citation>
    <scope>NUCLEOTIDE SEQUENCE [LARGE SCALE GENOMIC DNA]</scope>
    <source>
        <strain evidence="2">DSM 17447 / CIP 109464 / GPTSA100-9</strain>
    </source>
</reference>
<organism evidence="1 2">
    <name type="scientific">Flavobacterium indicum (strain DSM 17447 / CIP 109464 / GPTSA100-9)</name>
    <dbReference type="NCBI Taxonomy" id="1094466"/>
    <lineage>
        <taxon>Bacteria</taxon>
        <taxon>Pseudomonadati</taxon>
        <taxon>Bacteroidota</taxon>
        <taxon>Flavobacteriia</taxon>
        <taxon>Flavobacteriales</taxon>
        <taxon>Flavobacteriaceae</taxon>
        <taxon>Flavobacterium</taxon>
    </lineage>
</organism>
<dbReference type="HOGENOM" id="CLU_1168825_0_0_10"/>
<evidence type="ECO:0000313" key="2">
    <source>
        <dbReference type="Proteomes" id="UP000007599"/>
    </source>
</evidence>
<dbReference type="OrthoDB" id="5379188at2"/>
<protein>
    <recommendedName>
        <fullName evidence="3">HNH nuclease domain-containing protein</fullName>
    </recommendedName>
</protein>
<dbReference type="PATRIC" id="fig|1094466.5.peg.1008"/>
<dbReference type="RefSeq" id="WP_014388122.1">
    <property type="nucleotide sequence ID" value="NC_017025.1"/>
</dbReference>
<dbReference type="AlphaFoldDB" id="H8XV24"/>
<evidence type="ECO:0000313" key="1">
    <source>
        <dbReference type="EMBL" id="CCG52994.1"/>
    </source>
</evidence>
<dbReference type="eggNOG" id="COG1403">
    <property type="taxonomic scope" value="Bacteria"/>
</dbReference>
<reference evidence="2" key="2">
    <citation type="submission" date="2012-03" db="EMBL/GenBank/DDBJ databases">
        <title>Complete genome sequence of Flavobacterium indicum GPTSA100-9T, isolated from warm spring water.</title>
        <authorList>
            <person name="Barbier P."/>
            <person name="Houel A."/>
            <person name="Loux V."/>
            <person name="Poulain J."/>
            <person name="Bernardet J.-F."/>
            <person name="Touchon M."/>
            <person name="Duchaud E."/>
        </authorList>
    </citation>
    <scope>NUCLEOTIDE SEQUENCE [LARGE SCALE GENOMIC DNA]</scope>
    <source>
        <strain evidence="2">DSM 17447 / CIP 109464 / GPTSA100-9</strain>
    </source>
</reference>
<dbReference type="KEGG" id="fin:KQS_05140"/>
<dbReference type="Proteomes" id="UP000007599">
    <property type="component" value="Chromosome I"/>
</dbReference>
<proteinExistence type="predicted"/>
<keyword evidence="2" id="KW-1185">Reference proteome</keyword>
<evidence type="ECO:0008006" key="3">
    <source>
        <dbReference type="Google" id="ProtNLM"/>
    </source>
</evidence>
<dbReference type="InterPro" id="IPR003615">
    <property type="entry name" value="HNH_nuc"/>
</dbReference>
<dbReference type="CDD" id="cd00085">
    <property type="entry name" value="HNHc"/>
    <property type="match status" value="1"/>
</dbReference>
<accession>H8XV24</accession>
<dbReference type="STRING" id="1094466.KQS_05140"/>
<sequence length="246" mass="28497">MAISDRTRKSLWAKSGNRCSICKTELFSSKQDTEEFNIGEECHIISSKTNGPRHKPNIEDYDLFDNLILLCRNHHREIDELTDTYTEELLRYIKLNHENWVQSTINNAINSDKKTKPKFLTRITSGKELLNIIADSHGYRTDYDEVDNEEDAKYIGGVLQDLVDYGDISGMVETYYKVQMGFSLKKLLGDLEEKGYYLFGERNVERIKYENGKTDKWSVATIVIKKKDSSEIIKVDLNEKEKNTST</sequence>
<dbReference type="eggNOG" id="COG1396">
    <property type="taxonomic scope" value="Bacteria"/>
</dbReference>
<name>H8XV24_FLAIG</name>
<dbReference type="EMBL" id="HE774682">
    <property type="protein sequence ID" value="CCG52994.1"/>
    <property type="molecule type" value="Genomic_DNA"/>
</dbReference>